<organism evidence="1 2">
    <name type="scientific">Rangifer tarandus platyrhynchus</name>
    <name type="common">Svalbard reindeer</name>
    <dbReference type="NCBI Taxonomy" id="3082113"/>
    <lineage>
        <taxon>Eukaryota</taxon>
        <taxon>Metazoa</taxon>
        <taxon>Chordata</taxon>
        <taxon>Craniata</taxon>
        <taxon>Vertebrata</taxon>
        <taxon>Euteleostomi</taxon>
        <taxon>Mammalia</taxon>
        <taxon>Eutheria</taxon>
        <taxon>Laurasiatheria</taxon>
        <taxon>Artiodactyla</taxon>
        <taxon>Ruminantia</taxon>
        <taxon>Pecora</taxon>
        <taxon>Cervidae</taxon>
        <taxon>Odocoileinae</taxon>
        <taxon>Rangifer</taxon>
    </lineage>
</organism>
<accession>A0ABN8YBV8</accession>
<keyword evidence="2" id="KW-1185">Reference proteome</keyword>
<dbReference type="Proteomes" id="UP001176941">
    <property type="component" value="Chromosome 16"/>
</dbReference>
<proteinExistence type="predicted"/>
<dbReference type="EMBL" id="OX459952">
    <property type="protein sequence ID" value="CAI9157923.1"/>
    <property type="molecule type" value="Genomic_DNA"/>
</dbReference>
<reference evidence="1" key="1">
    <citation type="submission" date="2023-04" db="EMBL/GenBank/DDBJ databases">
        <authorList>
            <consortium name="ELIXIR-Norway"/>
        </authorList>
    </citation>
    <scope>NUCLEOTIDE SEQUENCE [LARGE SCALE GENOMIC DNA]</scope>
</reference>
<gene>
    <name evidence="1" type="ORF">MRATA1EN1_LOCUS6885</name>
</gene>
<name>A0ABN8YBV8_RANTA</name>
<protein>
    <submittedName>
        <fullName evidence="1">Uncharacterized protein</fullName>
    </submittedName>
</protein>
<evidence type="ECO:0000313" key="2">
    <source>
        <dbReference type="Proteomes" id="UP001176941"/>
    </source>
</evidence>
<evidence type="ECO:0000313" key="1">
    <source>
        <dbReference type="EMBL" id="CAI9157923.1"/>
    </source>
</evidence>
<sequence>MPLVPGRPPGLPQSSQLGSPLRIAAASRIARVQLASSFSSKPRLPLPACSAGLSAAEDPSSDLEPVTGPLPKMLRALICMSQQEANSTSFAV</sequence>